<feature type="transmembrane region" description="Helical" evidence="1">
    <location>
        <begin position="93"/>
        <end position="112"/>
    </location>
</feature>
<dbReference type="RefSeq" id="WP_346051860.1">
    <property type="nucleotide sequence ID" value="NZ_BAABIB010000016.1"/>
</dbReference>
<dbReference type="Pfam" id="PF19865">
    <property type="entry name" value="DUF6338"/>
    <property type="match status" value="1"/>
</dbReference>
<evidence type="ECO:0000256" key="1">
    <source>
        <dbReference type="SAM" id="Phobius"/>
    </source>
</evidence>
<keyword evidence="1" id="KW-0812">Transmembrane</keyword>
<dbReference type="EMBL" id="BAABIB010000016">
    <property type="protein sequence ID" value="GAA5153058.1"/>
    <property type="molecule type" value="Genomic_DNA"/>
</dbReference>
<name>A0ABP9Q0T2_9PSEU</name>
<keyword evidence="3" id="KW-1185">Reference proteome</keyword>
<gene>
    <name evidence="2" type="ORF">GCM10023214_05550</name>
</gene>
<reference evidence="3" key="1">
    <citation type="journal article" date="2019" name="Int. J. Syst. Evol. Microbiol.">
        <title>The Global Catalogue of Microorganisms (GCM) 10K type strain sequencing project: providing services to taxonomists for standard genome sequencing and annotation.</title>
        <authorList>
            <consortium name="The Broad Institute Genomics Platform"/>
            <consortium name="The Broad Institute Genome Sequencing Center for Infectious Disease"/>
            <person name="Wu L."/>
            <person name="Ma J."/>
        </authorList>
    </citation>
    <scope>NUCLEOTIDE SEQUENCE [LARGE SCALE GENOMIC DNA]</scope>
    <source>
        <strain evidence="3">JCM 18054</strain>
    </source>
</reference>
<evidence type="ECO:0000313" key="2">
    <source>
        <dbReference type="EMBL" id="GAA5153058.1"/>
    </source>
</evidence>
<evidence type="ECO:0000313" key="3">
    <source>
        <dbReference type="Proteomes" id="UP001500192"/>
    </source>
</evidence>
<keyword evidence="1" id="KW-1133">Transmembrane helix</keyword>
<proteinExistence type="predicted"/>
<organism evidence="2 3">
    <name type="scientific">Amycolatopsis dongchuanensis</name>
    <dbReference type="NCBI Taxonomy" id="1070866"/>
    <lineage>
        <taxon>Bacteria</taxon>
        <taxon>Bacillati</taxon>
        <taxon>Actinomycetota</taxon>
        <taxon>Actinomycetes</taxon>
        <taxon>Pseudonocardiales</taxon>
        <taxon>Pseudonocardiaceae</taxon>
        <taxon>Amycolatopsis</taxon>
    </lineage>
</organism>
<feature type="transmembrane region" description="Helical" evidence="1">
    <location>
        <begin position="6"/>
        <end position="22"/>
    </location>
</feature>
<comment type="caution">
    <text evidence="2">The sequence shown here is derived from an EMBL/GenBank/DDBJ whole genome shotgun (WGS) entry which is preliminary data.</text>
</comment>
<keyword evidence="1" id="KW-0472">Membrane</keyword>
<accession>A0ABP9Q0T2</accession>
<dbReference type="Proteomes" id="UP001500192">
    <property type="component" value="Unassembled WGS sequence"/>
</dbReference>
<sequence>MPSTLTGLLLFLTLLLPGFIFVTTLRRERPENRPSALKETATIVAASVVSELFVLGVFAVISALARSWTPDIGQLIAKPQDYLVVHYLRVFEWTVGLFVAACSVAWVAALVIRRRPAPPSGMSAWWLLFEQYRQGRHRHVGVMLDDGSYLQGQLISYNDSADDSPDRDLVLMAPITYRHPKTTETTELDCGAACVSARHIVAMTIAYVPAPANPSRSPLVAGGQAATAASPG</sequence>
<feature type="transmembrane region" description="Helical" evidence="1">
    <location>
        <begin position="43"/>
        <end position="65"/>
    </location>
</feature>
<protein>
    <submittedName>
        <fullName evidence="2">Uncharacterized protein</fullName>
    </submittedName>
</protein>
<dbReference type="InterPro" id="IPR045919">
    <property type="entry name" value="DUF6338"/>
</dbReference>